<dbReference type="AlphaFoldDB" id="A0A7G9RXZ7"/>
<sequence>MVAKLDTNKPFVYSEIKEKYDQKESISKFLGESISMSKGPISKDPYMGDLQNITLNFDTESSKKIQDELNKEIDTLEKDQVKYENMKGTFALINYAETDNTISFMTFKSIFPTVPADVGMYTIKSYVFSKKDGKPMNKNEVLDLAKVTNDDIYEQMIKNLKPEEPDYDKNAIDYKIAFDSCDATKYEKCISIGTEDSLYINENGKLSVILTYRYLTQNALDPDAVFYLVFQMN</sequence>
<dbReference type="EMBL" id="CP060715">
    <property type="protein sequence ID" value="QNN60472.1"/>
    <property type="molecule type" value="Genomic_DNA"/>
</dbReference>
<organism evidence="2 3">
    <name type="scientific">Erysipelothrix inopinata</name>
    <dbReference type="NCBI Taxonomy" id="225084"/>
    <lineage>
        <taxon>Bacteria</taxon>
        <taxon>Bacillati</taxon>
        <taxon>Bacillota</taxon>
        <taxon>Erysipelotrichia</taxon>
        <taxon>Erysipelotrichales</taxon>
        <taxon>Erysipelotrichaceae</taxon>
        <taxon>Erysipelothrix</taxon>
    </lineage>
</organism>
<gene>
    <name evidence="2" type="ORF">H9L01_08860</name>
</gene>
<dbReference type="RefSeq" id="WP_187533601.1">
    <property type="nucleotide sequence ID" value="NZ_CP060715.1"/>
</dbReference>
<dbReference type="Proteomes" id="UP000515928">
    <property type="component" value="Chromosome"/>
</dbReference>
<dbReference type="KEGG" id="eio:H9L01_08860"/>
<reference evidence="2 3" key="1">
    <citation type="submission" date="2020-08" db="EMBL/GenBank/DDBJ databases">
        <title>Genome sequence of Erysipelothrix inopinata DSM 15511T.</title>
        <authorList>
            <person name="Hyun D.-W."/>
            <person name="Bae J.-W."/>
        </authorList>
    </citation>
    <scope>NUCLEOTIDE SEQUENCE [LARGE SCALE GENOMIC DNA]</scope>
    <source>
        <strain evidence="2 3">DSM 15511</strain>
    </source>
</reference>
<proteinExistence type="predicted"/>
<evidence type="ECO:0000313" key="3">
    <source>
        <dbReference type="Proteomes" id="UP000515928"/>
    </source>
</evidence>
<evidence type="ECO:0000313" key="2">
    <source>
        <dbReference type="EMBL" id="QNN60472.1"/>
    </source>
</evidence>
<feature type="coiled-coil region" evidence="1">
    <location>
        <begin position="59"/>
        <end position="86"/>
    </location>
</feature>
<accession>A0A7G9RXZ7</accession>
<name>A0A7G9RXZ7_9FIRM</name>
<evidence type="ECO:0000256" key="1">
    <source>
        <dbReference type="SAM" id="Coils"/>
    </source>
</evidence>
<protein>
    <submittedName>
        <fullName evidence="2">Uncharacterized protein</fullName>
    </submittedName>
</protein>
<keyword evidence="1" id="KW-0175">Coiled coil</keyword>
<keyword evidence="3" id="KW-1185">Reference proteome</keyword>